<dbReference type="EMBL" id="JACIFZ010000020">
    <property type="protein sequence ID" value="MBB4226087.1"/>
    <property type="molecule type" value="Genomic_DNA"/>
</dbReference>
<name>A0A840G495_9BURK</name>
<dbReference type="Proteomes" id="UP000524450">
    <property type="component" value="Unassembled WGS sequence"/>
</dbReference>
<protein>
    <recommendedName>
        <fullName evidence="1">DWNN domain-containing protein</fullName>
    </recommendedName>
</protein>
<reference evidence="2 3" key="1">
    <citation type="submission" date="2020-08" db="EMBL/GenBank/DDBJ databases">
        <title>Genomic Encyclopedia of Type Strains, Phase IV (KMG-V): Genome sequencing to study the core and pangenomes of soil and plant-associated prokaryotes.</title>
        <authorList>
            <person name="Whitman W."/>
        </authorList>
    </citation>
    <scope>NUCLEOTIDE SEQUENCE [LARGE SCALE GENOMIC DNA]</scope>
    <source>
        <strain evidence="2 3">34/80</strain>
    </source>
</reference>
<sequence>MAQIPQSSSVISTRVPLGMRASFAALASRHQLSESSLLAKLIDDVLTAHGAGACNMSGWWGSHDATAEGVAADRITLRLRPGDRALAARRAEARGMKTGSYLVMLIHNHVRGSTVMPPNELGQIKAVCAQLAALGRQLKVFGMPNTLAQKVDLEPGDALDSIRREVEAAREATAAVVRWNLMSWESDREAGHA</sequence>
<organism evidence="2 3">
    <name type="scientific">Variovorax guangxiensis</name>
    <dbReference type="NCBI Taxonomy" id="1775474"/>
    <lineage>
        <taxon>Bacteria</taxon>
        <taxon>Pseudomonadati</taxon>
        <taxon>Pseudomonadota</taxon>
        <taxon>Betaproteobacteria</taxon>
        <taxon>Burkholderiales</taxon>
        <taxon>Comamonadaceae</taxon>
        <taxon>Variovorax</taxon>
    </lineage>
</organism>
<accession>A0A840G495</accession>
<evidence type="ECO:0000259" key="1">
    <source>
        <dbReference type="PROSITE" id="PS51282"/>
    </source>
</evidence>
<dbReference type="RefSeq" id="WP_260319674.1">
    <property type="nucleotide sequence ID" value="NZ_JACIFZ010000020.1"/>
</dbReference>
<evidence type="ECO:0000313" key="3">
    <source>
        <dbReference type="Proteomes" id="UP000524450"/>
    </source>
</evidence>
<comment type="caution">
    <text evidence="2">The sequence shown here is derived from an EMBL/GenBank/DDBJ whole genome shotgun (WGS) entry which is preliminary data.</text>
</comment>
<gene>
    <name evidence="2" type="ORF">GGD71_006904</name>
</gene>
<dbReference type="InterPro" id="IPR014891">
    <property type="entry name" value="DWNN_domain"/>
</dbReference>
<dbReference type="GO" id="GO:0008270">
    <property type="term" value="F:zinc ion binding"/>
    <property type="evidence" value="ECO:0007669"/>
    <property type="project" value="InterPro"/>
</dbReference>
<feature type="domain" description="DWNN" evidence="1">
    <location>
        <begin position="1"/>
        <end position="16"/>
    </location>
</feature>
<evidence type="ECO:0000313" key="2">
    <source>
        <dbReference type="EMBL" id="MBB4226087.1"/>
    </source>
</evidence>
<proteinExistence type="predicted"/>
<dbReference type="PROSITE" id="PS51282">
    <property type="entry name" value="DWNN"/>
    <property type="match status" value="1"/>
</dbReference>
<dbReference type="AlphaFoldDB" id="A0A840G495"/>